<dbReference type="AlphaFoldDB" id="A0AA43TZF6"/>
<keyword evidence="3" id="KW-1185">Reference proteome</keyword>
<keyword evidence="1" id="KW-0175">Coiled coil</keyword>
<protein>
    <submittedName>
        <fullName evidence="2">Uncharacterized protein</fullName>
    </submittedName>
</protein>
<organism evidence="2 3">
    <name type="scientific">Ramalina farinacea</name>
    <dbReference type="NCBI Taxonomy" id="258253"/>
    <lineage>
        <taxon>Eukaryota</taxon>
        <taxon>Fungi</taxon>
        <taxon>Dikarya</taxon>
        <taxon>Ascomycota</taxon>
        <taxon>Pezizomycotina</taxon>
        <taxon>Lecanoromycetes</taxon>
        <taxon>OSLEUM clade</taxon>
        <taxon>Lecanoromycetidae</taxon>
        <taxon>Lecanorales</taxon>
        <taxon>Lecanorineae</taxon>
        <taxon>Ramalinaceae</taxon>
        <taxon>Ramalina</taxon>
    </lineage>
</organism>
<comment type="caution">
    <text evidence="2">The sequence shown here is derived from an EMBL/GenBank/DDBJ whole genome shotgun (WGS) entry which is preliminary data.</text>
</comment>
<evidence type="ECO:0000313" key="2">
    <source>
        <dbReference type="EMBL" id="MDI1493439.1"/>
    </source>
</evidence>
<evidence type="ECO:0000313" key="3">
    <source>
        <dbReference type="Proteomes" id="UP001161017"/>
    </source>
</evidence>
<name>A0AA43TZF6_9LECA</name>
<proteinExistence type="predicted"/>
<gene>
    <name evidence="2" type="ORF">OHK93_005228</name>
</gene>
<dbReference type="Proteomes" id="UP001161017">
    <property type="component" value="Unassembled WGS sequence"/>
</dbReference>
<accession>A0AA43TZF6</accession>
<evidence type="ECO:0000256" key="1">
    <source>
        <dbReference type="SAM" id="Coils"/>
    </source>
</evidence>
<sequence length="132" mass="14692">MPLQLTAPVTAWDLEDFDCVDVAQRDPHPPPSAVEGSLRAEIDRLQAELATLRVEHRTKDDQIKFLRELLNKLSQGILDFLRQASPILQEVSQQEAASRTGHLLSEWHQKFTDLMQQSPGGDRGGDHVGSGS</sequence>
<dbReference type="EMBL" id="JAPUFD010000026">
    <property type="protein sequence ID" value="MDI1493439.1"/>
    <property type="molecule type" value="Genomic_DNA"/>
</dbReference>
<feature type="coiled-coil region" evidence="1">
    <location>
        <begin position="35"/>
        <end position="62"/>
    </location>
</feature>
<reference evidence="2" key="1">
    <citation type="journal article" date="2023" name="Genome Biol. Evol.">
        <title>First Whole Genome Sequence and Flow Cytometry Genome Size Data for the Lichen-Forming Fungus Ramalina farinacea (Ascomycota).</title>
        <authorList>
            <person name="Llewellyn T."/>
            <person name="Mian S."/>
            <person name="Hill R."/>
            <person name="Leitch I.J."/>
            <person name="Gaya E."/>
        </authorList>
    </citation>
    <scope>NUCLEOTIDE SEQUENCE</scope>
    <source>
        <strain evidence="2">LIQ254RAFAR</strain>
    </source>
</reference>